<reference evidence="3" key="1">
    <citation type="journal article" date="2019" name="Int. J. Syst. Evol. Microbiol.">
        <title>The Global Catalogue of Microorganisms (GCM) 10K type strain sequencing project: providing services to taxonomists for standard genome sequencing and annotation.</title>
        <authorList>
            <consortium name="The Broad Institute Genomics Platform"/>
            <consortium name="The Broad Institute Genome Sequencing Center for Infectious Disease"/>
            <person name="Wu L."/>
            <person name="Ma J."/>
        </authorList>
    </citation>
    <scope>NUCLEOTIDE SEQUENCE [LARGE SCALE GENOMIC DNA]</scope>
    <source>
        <strain evidence="3">JCM 11650</strain>
    </source>
</reference>
<dbReference type="PANTHER" id="PTHR37314">
    <property type="entry name" value="SLR0142 PROTEIN"/>
    <property type="match status" value="1"/>
</dbReference>
<accession>A0ABW4PXJ9</accession>
<dbReference type="PANTHER" id="PTHR37314:SF4">
    <property type="entry name" value="UPF0700 TRANSMEMBRANE PROTEIN YOAK"/>
    <property type="match status" value="1"/>
</dbReference>
<keyword evidence="1" id="KW-0812">Transmembrane</keyword>
<feature type="transmembrane region" description="Helical" evidence="1">
    <location>
        <begin position="209"/>
        <end position="227"/>
    </location>
</feature>
<feature type="transmembrane region" description="Helical" evidence="1">
    <location>
        <begin position="70"/>
        <end position="91"/>
    </location>
</feature>
<feature type="transmembrane region" description="Helical" evidence="1">
    <location>
        <begin position="103"/>
        <end position="122"/>
    </location>
</feature>
<dbReference type="Pfam" id="PF06912">
    <property type="entry name" value="DUF1275"/>
    <property type="match status" value="1"/>
</dbReference>
<dbReference type="InterPro" id="IPR010699">
    <property type="entry name" value="DUF1275"/>
</dbReference>
<feature type="transmembrane region" description="Helical" evidence="1">
    <location>
        <begin position="20"/>
        <end position="39"/>
    </location>
</feature>
<sequence>MTETSTAAAVSPARDTGPALLRLMLALTFTTGIVDAIGYLGLDRVFTANMTGNVVILGMALTGADDLPVAGPLIALGGFVLGAVLAGRALGGRTGAWSAVTTALLGGVAGLVVAIGAVLLLWDGAPEPALLVITGALGLAMGAQAATARAIGVKDVTTVVITSTITGLAMDSPLAGGSGALWPRRLLAVLLMLAGAAVGAALLRVHAGAGLLVAGLICAAVAAIGHARCRG</sequence>
<dbReference type="Proteomes" id="UP001597280">
    <property type="component" value="Unassembled WGS sequence"/>
</dbReference>
<proteinExistence type="predicted"/>
<keyword evidence="1" id="KW-1133">Transmembrane helix</keyword>
<dbReference type="EMBL" id="JBHUFL010000002">
    <property type="protein sequence ID" value="MFD1834151.1"/>
    <property type="molecule type" value="Genomic_DNA"/>
</dbReference>
<feature type="transmembrane region" description="Helical" evidence="1">
    <location>
        <begin position="186"/>
        <end position="203"/>
    </location>
</feature>
<dbReference type="RefSeq" id="WP_137769045.1">
    <property type="nucleotide sequence ID" value="NZ_BAAAIS010000002.1"/>
</dbReference>
<gene>
    <name evidence="2" type="ORF">ACFSDA_03590</name>
</gene>
<name>A0ABW4PXJ9_9MICO</name>
<keyword evidence="1" id="KW-0472">Membrane</keyword>
<protein>
    <submittedName>
        <fullName evidence="2">DUF1275 family protein</fullName>
    </submittedName>
</protein>
<feature type="transmembrane region" description="Helical" evidence="1">
    <location>
        <begin position="128"/>
        <end position="146"/>
    </location>
</feature>
<evidence type="ECO:0000313" key="3">
    <source>
        <dbReference type="Proteomes" id="UP001597280"/>
    </source>
</evidence>
<evidence type="ECO:0000256" key="1">
    <source>
        <dbReference type="SAM" id="Phobius"/>
    </source>
</evidence>
<organism evidence="2 3">
    <name type="scientific">Brachybacterium rhamnosum</name>
    <dbReference type="NCBI Taxonomy" id="173361"/>
    <lineage>
        <taxon>Bacteria</taxon>
        <taxon>Bacillati</taxon>
        <taxon>Actinomycetota</taxon>
        <taxon>Actinomycetes</taxon>
        <taxon>Micrococcales</taxon>
        <taxon>Dermabacteraceae</taxon>
        <taxon>Brachybacterium</taxon>
    </lineage>
</organism>
<evidence type="ECO:0000313" key="2">
    <source>
        <dbReference type="EMBL" id="MFD1834151.1"/>
    </source>
</evidence>
<comment type="caution">
    <text evidence="2">The sequence shown here is derived from an EMBL/GenBank/DDBJ whole genome shotgun (WGS) entry which is preliminary data.</text>
</comment>
<keyword evidence="3" id="KW-1185">Reference proteome</keyword>